<reference evidence="1" key="1">
    <citation type="submission" date="2021-06" db="EMBL/GenBank/DDBJ databases">
        <authorList>
            <person name="Kallberg Y."/>
            <person name="Tangrot J."/>
            <person name="Rosling A."/>
        </authorList>
    </citation>
    <scope>NUCLEOTIDE SEQUENCE</scope>
    <source>
        <strain evidence="1">CL356</strain>
    </source>
</reference>
<protein>
    <submittedName>
        <fullName evidence="1">10864_t:CDS:1</fullName>
    </submittedName>
</protein>
<accession>A0ACA9LK89</accession>
<name>A0ACA9LK89_9GLOM</name>
<proteinExistence type="predicted"/>
<evidence type="ECO:0000313" key="2">
    <source>
        <dbReference type="Proteomes" id="UP000789525"/>
    </source>
</evidence>
<gene>
    <name evidence="1" type="ORF">ACOLOM_LOCUS3923</name>
</gene>
<dbReference type="EMBL" id="CAJVPT010006094">
    <property type="protein sequence ID" value="CAG8527333.1"/>
    <property type="molecule type" value="Genomic_DNA"/>
</dbReference>
<keyword evidence="2" id="KW-1185">Reference proteome</keyword>
<dbReference type="Proteomes" id="UP000789525">
    <property type="component" value="Unassembled WGS sequence"/>
</dbReference>
<comment type="caution">
    <text evidence="1">The sequence shown here is derived from an EMBL/GenBank/DDBJ whole genome shotgun (WGS) entry which is preliminary data.</text>
</comment>
<organism evidence="1 2">
    <name type="scientific">Acaulospora colombiana</name>
    <dbReference type="NCBI Taxonomy" id="27376"/>
    <lineage>
        <taxon>Eukaryota</taxon>
        <taxon>Fungi</taxon>
        <taxon>Fungi incertae sedis</taxon>
        <taxon>Mucoromycota</taxon>
        <taxon>Glomeromycotina</taxon>
        <taxon>Glomeromycetes</taxon>
        <taxon>Diversisporales</taxon>
        <taxon>Acaulosporaceae</taxon>
        <taxon>Acaulospora</taxon>
    </lineage>
</organism>
<evidence type="ECO:0000313" key="1">
    <source>
        <dbReference type="EMBL" id="CAG8527333.1"/>
    </source>
</evidence>
<sequence length="757" mass="86898">MLMLLCKDVEKVYRTLKKVGVTFDFICSDFCNSRHLEGVNVTALDETTLQNEKDEFVIQNEKPDNYFESNEEADSNEREGTKETFEFQIRFLSLTDPNALAANSNLNITILPDPENKILVISDSGVGMTKKQLKENLGTIAKSGTSEFLSAIEDDKADVNLIGQFGVGFYSAFLVADKVIVTTKHNDDDQYIWESKAVNDFTIYKDPSGNTLGRGTQIKLYLKEDSLSFLEEGVIRDLIAKYSEFINFPIWLWTKKTEIVEADETEVDETVDDSEKNKDSDEPDIEDITEDSKKEKKTKTVEVPGWELMNTQKPLWTRDSKNVTDLEYENFYLSFFKESNPPLAWTHYKGEGDVEFKAIIYIPSKAPDNLFQKIQDYARNVKLFVKRVFITDEFLDFVPKYLAFIKAIVDADDLPLNVSRETLQQHKILQLIKKHIIKKTLDMISNLSKDDEKYEKFLKEFGVSLKVGAIEDDNNRKKIAQLLRFPTSNKELNWTSLDGYISRMKKNQQDIYFLAGSSVEEIEKSPLLEGFKVWGFEVLYMIDPIDEMLVQRMPGHGGKIFKNIAKDVDVNVDLEKMSKLKFKFLKLTNWIQTILSDYVEKVKISDRLTTSPCAVVANQWVEHSTKINIIAQVLKQENEFLKDFYAKQKRIFEINPNHPLILGLLENVENDKADDNAKEMVEVLYSTALIRSGYELDNKLDFATKIEKILRANLGVDLNAEAVVDISPIVDDDKDEEKKPVDLFDELDDSTDPTKPK</sequence>